<dbReference type="Proteomes" id="UP000199501">
    <property type="component" value="Unassembled WGS sequence"/>
</dbReference>
<gene>
    <name evidence="1" type="ORF">SAMN05216174_11313</name>
</gene>
<proteinExistence type="predicted"/>
<dbReference type="RefSeq" id="WP_091454768.1">
    <property type="nucleotide sequence ID" value="NZ_FMZZ01000013.1"/>
</dbReference>
<reference evidence="2" key="1">
    <citation type="submission" date="2016-10" db="EMBL/GenBank/DDBJ databases">
        <authorList>
            <person name="Varghese N."/>
            <person name="Submissions S."/>
        </authorList>
    </citation>
    <scope>NUCLEOTIDE SEQUENCE [LARGE SCALE GENOMIC DNA]</scope>
    <source>
        <strain evidence="2">IBRC-M 10403</strain>
    </source>
</reference>
<protein>
    <submittedName>
        <fullName evidence="1">Uncharacterized protein</fullName>
    </submittedName>
</protein>
<evidence type="ECO:0000313" key="1">
    <source>
        <dbReference type="EMBL" id="SDD55154.1"/>
    </source>
</evidence>
<organism evidence="1 2">
    <name type="scientific">Actinokineospora iranica</name>
    <dbReference type="NCBI Taxonomy" id="1271860"/>
    <lineage>
        <taxon>Bacteria</taxon>
        <taxon>Bacillati</taxon>
        <taxon>Actinomycetota</taxon>
        <taxon>Actinomycetes</taxon>
        <taxon>Pseudonocardiales</taxon>
        <taxon>Pseudonocardiaceae</taxon>
        <taxon>Actinokineospora</taxon>
    </lineage>
</organism>
<name>A0A1G6VNQ1_9PSEU</name>
<accession>A0A1G6VNQ1</accession>
<dbReference type="AlphaFoldDB" id="A0A1G6VNQ1"/>
<dbReference type="STRING" id="1271860.SAMN05216174_11313"/>
<dbReference type="EMBL" id="FMZZ01000013">
    <property type="protein sequence ID" value="SDD55154.1"/>
    <property type="molecule type" value="Genomic_DNA"/>
</dbReference>
<sequence>MSTIPAPRPTPTPQPPTVPVGATVQLLHRWDGHVDDTTLYRDYSAALAALAASVRADWSDITHRGDVPATPDGLSDAEIVLAFYGGDGGVGDPDAPTSGGSPAAGFDIVEEVVAGPEPGEVQLRLGTFRVLDADPAETDVPAVTYCLDAAGLTVAVYTGLDGYPEVSITPDDYLSGIPITVRLEGPCRPGGFEQTCRVS</sequence>
<evidence type="ECO:0000313" key="2">
    <source>
        <dbReference type="Proteomes" id="UP000199501"/>
    </source>
</evidence>
<keyword evidence="2" id="KW-1185">Reference proteome</keyword>